<evidence type="ECO:0000256" key="1">
    <source>
        <dbReference type="ARBA" id="ARBA00004418"/>
    </source>
</evidence>
<protein>
    <submittedName>
        <fullName evidence="6">Spermidine/putrescine-binding periplasmic protein</fullName>
    </submittedName>
</protein>
<dbReference type="GO" id="GO:0019808">
    <property type="term" value="F:polyamine binding"/>
    <property type="evidence" value="ECO:0007669"/>
    <property type="project" value="InterPro"/>
</dbReference>
<dbReference type="AlphaFoldDB" id="A0A101H0W0"/>
<dbReference type="PANTHER" id="PTHR30222">
    <property type="entry name" value="SPERMIDINE/PUTRESCINE-BINDING PERIPLASMIC PROTEIN"/>
    <property type="match status" value="1"/>
</dbReference>
<gene>
    <name evidence="6" type="ORF">XD86_0269</name>
</gene>
<name>A0A101H0W0_9BACT</name>
<dbReference type="PRINTS" id="PR00909">
    <property type="entry name" value="SPERMDNBNDNG"/>
</dbReference>
<keyword evidence="4" id="KW-0574">Periplasm</keyword>
<dbReference type="GO" id="GO:0015846">
    <property type="term" value="P:polyamine transport"/>
    <property type="evidence" value="ECO:0007669"/>
    <property type="project" value="InterPro"/>
</dbReference>
<evidence type="ECO:0000256" key="3">
    <source>
        <dbReference type="ARBA" id="ARBA00022729"/>
    </source>
</evidence>
<dbReference type="Pfam" id="PF13416">
    <property type="entry name" value="SBP_bac_8"/>
    <property type="match status" value="1"/>
</dbReference>
<dbReference type="InterPro" id="IPR006059">
    <property type="entry name" value="SBP"/>
</dbReference>
<feature type="binding site" evidence="5">
    <location>
        <begin position="162"/>
        <end position="165"/>
    </location>
    <ligand>
        <name>spermidine</name>
        <dbReference type="ChEBI" id="CHEBI:57834"/>
    </ligand>
</feature>
<dbReference type="Proteomes" id="UP000054260">
    <property type="component" value="Unassembled WGS sequence"/>
</dbReference>
<dbReference type="InterPro" id="IPR001188">
    <property type="entry name" value="Sperm_putr-bd"/>
</dbReference>
<dbReference type="PANTHER" id="PTHR30222:SF17">
    <property type="entry name" value="SPERMIDINE_PUTRESCINE-BINDING PERIPLASMIC PROTEIN"/>
    <property type="match status" value="1"/>
</dbReference>
<dbReference type="GO" id="GO:0042597">
    <property type="term" value="C:periplasmic space"/>
    <property type="evidence" value="ECO:0007669"/>
    <property type="project" value="UniProtKB-SubCell"/>
</dbReference>
<dbReference type="PATRIC" id="fig|1236046.6.peg.335"/>
<comment type="caution">
    <text evidence="6">The sequence shown here is derived from an EMBL/GenBank/DDBJ whole genome shotgun (WGS) entry which is preliminary data.</text>
</comment>
<evidence type="ECO:0000256" key="4">
    <source>
        <dbReference type="ARBA" id="ARBA00022764"/>
    </source>
</evidence>
<accession>A0A101H0W0</accession>
<proteinExistence type="predicted"/>
<reference evidence="7" key="1">
    <citation type="journal article" date="2015" name="MBio">
        <title>Genome-Resolved Metagenomic Analysis Reveals Roles for Candidate Phyla and Other Microbial Community Members in Biogeochemical Transformations in Oil Reservoirs.</title>
        <authorList>
            <person name="Hu P."/>
            <person name="Tom L."/>
            <person name="Singh A."/>
            <person name="Thomas B.C."/>
            <person name="Baker B.J."/>
            <person name="Piceno Y.M."/>
            <person name="Andersen G.L."/>
            <person name="Banfield J.F."/>
        </authorList>
    </citation>
    <scope>NUCLEOTIDE SEQUENCE [LARGE SCALE GENOMIC DNA]</scope>
</reference>
<evidence type="ECO:0000313" key="6">
    <source>
        <dbReference type="EMBL" id="KUK68303.1"/>
    </source>
</evidence>
<evidence type="ECO:0000256" key="2">
    <source>
        <dbReference type="ARBA" id="ARBA00022448"/>
    </source>
</evidence>
<dbReference type="PIRSF" id="PIRSF019574">
    <property type="entry name" value="Periplasmic_polyamine_BP"/>
    <property type="match status" value="1"/>
</dbReference>
<dbReference type="EMBL" id="LGGH01000022">
    <property type="protein sequence ID" value="KUK68303.1"/>
    <property type="molecule type" value="Genomic_DNA"/>
</dbReference>
<keyword evidence="3" id="KW-0732">Signal</keyword>
<evidence type="ECO:0000313" key="7">
    <source>
        <dbReference type="Proteomes" id="UP000054260"/>
    </source>
</evidence>
<dbReference type="SUPFAM" id="SSF53850">
    <property type="entry name" value="Periplasmic binding protein-like II"/>
    <property type="match status" value="1"/>
</dbReference>
<keyword evidence="2" id="KW-0813">Transport</keyword>
<comment type="subcellular location">
    <subcellularLocation>
        <location evidence="1">Periplasm</location>
    </subcellularLocation>
</comment>
<evidence type="ECO:0000256" key="5">
    <source>
        <dbReference type="PIRSR" id="PIRSR019574-1"/>
    </source>
</evidence>
<dbReference type="Gene3D" id="3.40.190.10">
    <property type="entry name" value="Periplasmic binding protein-like II"/>
    <property type="match status" value="2"/>
</dbReference>
<organism evidence="6 7">
    <name type="scientific">Mesotoga infera</name>
    <dbReference type="NCBI Taxonomy" id="1236046"/>
    <lineage>
        <taxon>Bacteria</taxon>
        <taxon>Thermotogati</taxon>
        <taxon>Thermotogota</taxon>
        <taxon>Thermotogae</taxon>
        <taxon>Kosmotogales</taxon>
        <taxon>Kosmotogaceae</taxon>
        <taxon>Mesotoga</taxon>
    </lineage>
</organism>
<sequence length="338" mass="38703">MIRRLPIFGILLFLTALVFGQGNLIIYGWSDYIPSEIIDAFSKEYGVSVTYDNYDSNETMFAKIKAGARGYDLAMPSADYTSIMIKENMLIPIDKSLVPNLANIDPDVVEQMYYDPENTYSIPYMVGTTGIAVNTNFVEAYPRSWKIFELPQFQGTMTLLDDMREVFGAALKYLGYSVNSTDPDELEEAKNLILKWKDNIAKFDNELFAKGIISGEFWVVHGYGENIFYEATEEELKYIDFFIPWEGSTLWIDSFVILKGATNLENAHLFINYILRPDVAAEISDYLLLPSPNVPARELTKEEPVYSAEDLENTELIKDLGEHLRIYNTLWNEIRFGF</sequence>